<evidence type="ECO:0000256" key="2">
    <source>
        <dbReference type="RuleBase" id="RU003707"/>
    </source>
</evidence>
<evidence type="ECO:0000313" key="4">
    <source>
        <dbReference type="Proteomes" id="UP000035425"/>
    </source>
</evidence>
<evidence type="ECO:0000256" key="1">
    <source>
        <dbReference type="ARBA" id="ARBA00005254"/>
    </source>
</evidence>
<comment type="caution">
    <text evidence="3">The sequence shown here is derived from an EMBL/GenBank/DDBJ whole genome shotgun (WGS) entry which is preliminary data.</text>
</comment>
<proteinExistence type="inferred from homology"/>
<dbReference type="InterPro" id="IPR001753">
    <property type="entry name" value="Enoyl-CoA_hydra/iso"/>
</dbReference>
<dbReference type="InterPro" id="IPR029045">
    <property type="entry name" value="ClpP/crotonase-like_dom_sf"/>
</dbReference>
<dbReference type="InterPro" id="IPR018376">
    <property type="entry name" value="Enoyl-CoA_hyd/isom_CS"/>
</dbReference>
<organism evidence="3 4">
    <name type="scientific">Protofrankia coriariae</name>
    <dbReference type="NCBI Taxonomy" id="1562887"/>
    <lineage>
        <taxon>Bacteria</taxon>
        <taxon>Bacillati</taxon>
        <taxon>Actinomycetota</taxon>
        <taxon>Actinomycetes</taxon>
        <taxon>Frankiales</taxon>
        <taxon>Frankiaceae</taxon>
        <taxon>Protofrankia</taxon>
    </lineage>
</organism>
<comment type="similarity">
    <text evidence="1 2">Belongs to the enoyl-CoA hydratase/isomerase family.</text>
</comment>
<dbReference type="NCBIfam" id="NF005595">
    <property type="entry name" value="PRK07327.1"/>
    <property type="match status" value="1"/>
</dbReference>
<dbReference type="PROSITE" id="PS00166">
    <property type="entry name" value="ENOYL_COA_HYDRATASE"/>
    <property type="match status" value="1"/>
</dbReference>
<dbReference type="GO" id="GO:0016491">
    <property type="term" value="F:oxidoreductase activity"/>
    <property type="evidence" value="ECO:0007669"/>
    <property type="project" value="UniProtKB-KW"/>
</dbReference>
<dbReference type="GO" id="GO:0004300">
    <property type="term" value="F:enoyl-CoA hydratase activity"/>
    <property type="evidence" value="ECO:0007669"/>
    <property type="project" value="UniProtKB-EC"/>
</dbReference>
<dbReference type="Proteomes" id="UP000035425">
    <property type="component" value="Unassembled WGS sequence"/>
</dbReference>
<dbReference type="CDD" id="cd06558">
    <property type="entry name" value="crotonase-like"/>
    <property type="match status" value="1"/>
</dbReference>
<protein>
    <submittedName>
        <fullName evidence="3">Enoyl-CoA hydratase</fullName>
        <ecNumber evidence="3">4.2.1.17</ecNumber>
    </submittedName>
</protein>
<reference evidence="3 4" key="1">
    <citation type="submission" date="2014-12" db="EMBL/GenBank/DDBJ databases">
        <title>Frankia sp. BMG5.1 draft genome.</title>
        <authorList>
            <person name="Gtari M."/>
            <person name="Ghodhbane-Gtari F."/>
            <person name="Nouioui I."/>
            <person name="Ktari A."/>
            <person name="Hezbri K."/>
            <person name="Mimouni W."/>
            <person name="Sbissi I."/>
            <person name="Ayari A."/>
            <person name="Yamanaka T."/>
            <person name="Normand P."/>
            <person name="Tisa L.S."/>
            <person name="Boudabous A."/>
        </authorList>
    </citation>
    <scope>NUCLEOTIDE SEQUENCE [LARGE SCALE GENOMIC DNA]</scope>
    <source>
        <strain evidence="3 4">BMG5.1</strain>
    </source>
</reference>
<dbReference type="PANTHER" id="PTHR43459:SF3">
    <property type="entry name" value="ENOYL-COA HYDRATASE ECHA15 (ENOYL HYDRASE) (UNSATURATED ACYL-COA HYDRATASE) (CROTONASE)-RELATED"/>
    <property type="match status" value="1"/>
</dbReference>
<keyword evidence="4" id="KW-1185">Reference proteome</keyword>
<dbReference type="EC" id="4.2.1.17" evidence="3"/>
<name>A0ABR5F0E9_9ACTN</name>
<dbReference type="Gene3D" id="1.10.12.10">
    <property type="entry name" value="Lyase 2-enoyl-coa Hydratase, Chain A, domain 2"/>
    <property type="match status" value="1"/>
</dbReference>
<dbReference type="PANTHER" id="PTHR43459">
    <property type="entry name" value="ENOYL-COA HYDRATASE"/>
    <property type="match status" value="1"/>
</dbReference>
<dbReference type="RefSeq" id="WP_047224507.1">
    <property type="nucleotide sequence ID" value="NZ_JWIO01000040.1"/>
</dbReference>
<evidence type="ECO:0000313" key="3">
    <source>
        <dbReference type="EMBL" id="KLL10186.1"/>
    </source>
</evidence>
<keyword evidence="3" id="KW-0560">Oxidoreductase</keyword>
<sequence length="269" mass="29406">MTDIRYPDYESLELDWPEPHVLRVTLSRGRMNSLDFQMHRDLSSIWRLIDEDPEVSAVVLAGKGRAYSAGGDFDMVQRIIDDYDFRCQMWKEGRALVQNMLDCGKPIVSAISGAAAGGGLATALLADVSVAGRTAKLVDGHTTLGVAADDHAVAIWPLLCGLSKAKYYLMTSDAITGEEAERIGLVTFCVDDNLVDKHALHIASRLAHGAPSAIRWTKQSLNNWVRAAWPSFEASLAFGILGFTGPEATEGLAALREKRAPNFVQRSYI</sequence>
<dbReference type="Gene3D" id="3.90.226.10">
    <property type="entry name" value="2-enoyl-CoA Hydratase, Chain A, domain 1"/>
    <property type="match status" value="1"/>
</dbReference>
<keyword evidence="3" id="KW-0456">Lyase</keyword>
<gene>
    <name evidence="3" type="ORF">FrCorBMG51_19665</name>
</gene>
<dbReference type="InterPro" id="IPR014748">
    <property type="entry name" value="Enoyl-CoA_hydra_C"/>
</dbReference>
<accession>A0ABR5F0E9</accession>
<dbReference type="EMBL" id="JWIO01000040">
    <property type="protein sequence ID" value="KLL10186.1"/>
    <property type="molecule type" value="Genomic_DNA"/>
</dbReference>
<dbReference type="SUPFAM" id="SSF52096">
    <property type="entry name" value="ClpP/crotonase"/>
    <property type="match status" value="1"/>
</dbReference>
<dbReference type="Pfam" id="PF00378">
    <property type="entry name" value="ECH_1"/>
    <property type="match status" value="1"/>
</dbReference>